<sequence length="133" mass="15671">MSQASVSVLYQYDENRNENVKAYKSRNLKPAELDWNVWQVGRPPQLLLLMDVVFCQQKICFLHPKKRLSQPKQVKMRGRPRKVNKDEDELVEDVIDVETEVAKENKRGRSKKMKTALEKEKPKKKGRHPKSKK</sequence>
<comment type="caution">
    <text evidence="2">The sequence shown here is derived from an EMBL/GenBank/DDBJ whole genome shotgun (WGS) entry which is preliminary data.</text>
</comment>
<dbReference type="AlphaFoldDB" id="A0A3M7RI80"/>
<evidence type="ECO:0000313" key="3">
    <source>
        <dbReference type="Proteomes" id="UP000276133"/>
    </source>
</evidence>
<accession>A0A3M7RI80</accession>
<dbReference type="EMBL" id="REGN01003317">
    <property type="protein sequence ID" value="RNA23271.1"/>
    <property type="molecule type" value="Genomic_DNA"/>
</dbReference>
<feature type="region of interest" description="Disordered" evidence="1">
    <location>
        <begin position="101"/>
        <end position="133"/>
    </location>
</feature>
<name>A0A3M7RI80_BRAPC</name>
<feature type="compositionally biased region" description="Basic residues" evidence="1">
    <location>
        <begin position="122"/>
        <end position="133"/>
    </location>
</feature>
<evidence type="ECO:0000256" key="1">
    <source>
        <dbReference type="SAM" id="MobiDB-lite"/>
    </source>
</evidence>
<proteinExistence type="predicted"/>
<reference evidence="2 3" key="1">
    <citation type="journal article" date="2018" name="Sci. Rep.">
        <title>Genomic signatures of local adaptation to the degree of environmental predictability in rotifers.</title>
        <authorList>
            <person name="Franch-Gras L."/>
            <person name="Hahn C."/>
            <person name="Garcia-Roger E.M."/>
            <person name="Carmona M.J."/>
            <person name="Serra M."/>
            <person name="Gomez A."/>
        </authorList>
    </citation>
    <scope>NUCLEOTIDE SEQUENCE [LARGE SCALE GENOMIC DNA]</scope>
    <source>
        <strain evidence="2">HYR1</strain>
    </source>
</reference>
<keyword evidence="3" id="KW-1185">Reference proteome</keyword>
<evidence type="ECO:0000313" key="2">
    <source>
        <dbReference type="EMBL" id="RNA23271.1"/>
    </source>
</evidence>
<organism evidence="2 3">
    <name type="scientific">Brachionus plicatilis</name>
    <name type="common">Marine rotifer</name>
    <name type="synonym">Brachionus muelleri</name>
    <dbReference type="NCBI Taxonomy" id="10195"/>
    <lineage>
        <taxon>Eukaryota</taxon>
        <taxon>Metazoa</taxon>
        <taxon>Spiralia</taxon>
        <taxon>Gnathifera</taxon>
        <taxon>Rotifera</taxon>
        <taxon>Eurotatoria</taxon>
        <taxon>Monogononta</taxon>
        <taxon>Pseudotrocha</taxon>
        <taxon>Ploima</taxon>
        <taxon>Brachionidae</taxon>
        <taxon>Brachionus</taxon>
    </lineage>
</organism>
<protein>
    <submittedName>
        <fullName evidence="2">Uncharacterized protein</fullName>
    </submittedName>
</protein>
<gene>
    <name evidence="2" type="ORF">BpHYR1_033070</name>
</gene>
<dbReference type="Proteomes" id="UP000276133">
    <property type="component" value="Unassembled WGS sequence"/>
</dbReference>